<sequence length="270" mass="29544">MPPLIQLRDVTVRREQTIILDRLSTTIPKSRHTAVLGPNGSGKSSLLKLLTRDFYPSVETDGHQGEVKILGRSDWEVSDLRRSMGIVTPALDSEFSHGRTGRMTVSEAVASGFTATRLKEFGPNITGEVADAVDQAIKTVGMTSLASKPVGRLSTGERRRTMIARAIVHRPPIFVLDEPTGGLDMTAKAKFLEIIDSLANQSAITMVLVTHHLDEVPPPMNHVVLLDRGRIDFDGNKQDGLSGDRISRLFNIPVSVSRGNDGWYEARIKG</sequence>
<keyword evidence="3 5" id="KW-0067">ATP-binding</keyword>
<dbReference type="PROSITE" id="PS50893">
    <property type="entry name" value="ABC_TRANSPORTER_2"/>
    <property type="match status" value="1"/>
</dbReference>
<evidence type="ECO:0000256" key="3">
    <source>
        <dbReference type="ARBA" id="ARBA00022840"/>
    </source>
</evidence>
<dbReference type="Proteomes" id="UP001239462">
    <property type="component" value="Unassembled WGS sequence"/>
</dbReference>
<organism evidence="5 6">
    <name type="scientific">Roseiconus lacunae</name>
    <dbReference type="NCBI Taxonomy" id="2605694"/>
    <lineage>
        <taxon>Bacteria</taxon>
        <taxon>Pseudomonadati</taxon>
        <taxon>Planctomycetota</taxon>
        <taxon>Planctomycetia</taxon>
        <taxon>Pirellulales</taxon>
        <taxon>Pirellulaceae</taxon>
        <taxon>Roseiconus</taxon>
    </lineage>
</organism>
<dbReference type="SUPFAM" id="SSF52540">
    <property type="entry name" value="P-loop containing nucleoside triphosphate hydrolases"/>
    <property type="match status" value="1"/>
</dbReference>
<name>A0ABT7PIN1_9BACT</name>
<dbReference type="InterPro" id="IPR003593">
    <property type="entry name" value="AAA+_ATPase"/>
</dbReference>
<dbReference type="SMART" id="SM00382">
    <property type="entry name" value="AAA"/>
    <property type="match status" value="1"/>
</dbReference>
<keyword evidence="6" id="KW-1185">Reference proteome</keyword>
<evidence type="ECO:0000259" key="4">
    <source>
        <dbReference type="PROSITE" id="PS50893"/>
    </source>
</evidence>
<dbReference type="InterPro" id="IPR027417">
    <property type="entry name" value="P-loop_NTPase"/>
</dbReference>
<feature type="domain" description="ABC transporter" evidence="4">
    <location>
        <begin position="5"/>
        <end position="253"/>
    </location>
</feature>
<gene>
    <name evidence="5" type="ORF">QTN89_11455</name>
</gene>
<comment type="caution">
    <text evidence="5">The sequence shown here is derived from an EMBL/GenBank/DDBJ whole genome shotgun (WGS) entry which is preliminary data.</text>
</comment>
<dbReference type="PANTHER" id="PTHR43553">
    <property type="entry name" value="HEAVY METAL TRANSPORTER"/>
    <property type="match status" value="1"/>
</dbReference>
<proteinExistence type="predicted"/>
<reference evidence="5 6" key="1">
    <citation type="submission" date="2023-06" db="EMBL/GenBank/DDBJ databases">
        <title>Roseiconus lacunae JC819 isolated from Gulf of Mannar region, Tamil Nadu.</title>
        <authorList>
            <person name="Pk S."/>
            <person name="Ch S."/>
            <person name="Ch V.R."/>
        </authorList>
    </citation>
    <scope>NUCLEOTIDE SEQUENCE [LARGE SCALE GENOMIC DNA]</scope>
    <source>
        <strain evidence="5 6">JC819</strain>
    </source>
</reference>
<evidence type="ECO:0000256" key="1">
    <source>
        <dbReference type="ARBA" id="ARBA00022448"/>
    </source>
</evidence>
<dbReference type="RefSeq" id="WP_289163653.1">
    <property type="nucleotide sequence ID" value="NZ_CP141221.1"/>
</dbReference>
<evidence type="ECO:0000256" key="2">
    <source>
        <dbReference type="ARBA" id="ARBA00022741"/>
    </source>
</evidence>
<dbReference type="Gene3D" id="3.40.50.300">
    <property type="entry name" value="P-loop containing nucleotide triphosphate hydrolases"/>
    <property type="match status" value="1"/>
</dbReference>
<dbReference type="GO" id="GO:0005524">
    <property type="term" value="F:ATP binding"/>
    <property type="evidence" value="ECO:0007669"/>
    <property type="project" value="UniProtKB-KW"/>
</dbReference>
<keyword evidence="2" id="KW-0547">Nucleotide-binding</keyword>
<evidence type="ECO:0000313" key="6">
    <source>
        <dbReference type="Proteomes" id="UP001239462"/>
    </source>
</evidence>
<protein>
    <submittedName>
        <fullName evidence="5">ATP-binding cassette domain-containing protein</fullName>
    </submittedName>
</protein>
<dbReference type="PANTHER" id="PTHR43553:SF3">
    <property type="entry name" value="ABC TRANSPORTER ATP-BINDING PROTEIN MODF"/>
    <property type="match status" value="1"/>
</dbReference>
<dbReference type="EMBL" id="JASZZN010000007">
    <property type="protein sequence ID" value="MDM4016051.1"/>
    <property type="molecule type" value="Genomic_DNA"/>
</dbReference>
<evidence type="ECO:0000313" key="5">
    <source>
        <dbReference type="EMBL" id="MDM4016051.1"/>
    </source>
</evidence>
<dbReference type="InterPro" id="IPR050095">
    <property type="entry name" value="ECF_ABC_transporter_ATP-bd"/>
</dbReference>
<keyword evidence="1" id="KW-0813">Transport</keyword>
<accession>A0ABT7PIN1</accession>
<dbReference type="Pfam" id="PF00005">
    <property type="entry name" value="ABC_tran"/>
    <property type="match status" value="1"/>
</dbReference>
<dbReference type="InterPro" id="IPR003439">
    <property type="entry name" value="ABC_transporter-like_ATP-bd"/>
</dbReference>